<dbReference type="Gene3D" id="3.10.20.370">
    <property type="match status" value="1"/>
</dbReference>
<dbReference type="FunFam" id="3.10.20.370:FF:000001">
    <property type="entry name" value="Retrovirus-related Pol polyprotein from transposon 17.6-like protein"/>
    <property type="match status" value="1"/>
</dbReference>
<keyword evidence="3" id="KW-0808">Transferase</keyword>
<dbReference type="PROSITE" id="PS50878">
    <property type="entry name" value="RT_POL"/>
    <property type="match status" value="1"/>
</dbReference>
<dbReference type="CDD" id="cd09274">
    <property type="entry name" value="RNase_HI_RT_Ty3"/>
    <property type="match status" value="1"/>
</dbReference>
<dbReference type="Pfam" id="PF00078">
    <property type="entry name" value="RVT_1"/>
    <property type="match status" value="1"/>
</dbReference>
<keyword evidence="9" id="KW-0511">Multifunctional enzyme</keyword>
<dbReference type="CDD" id="cd01647">
    <property type="entry name" value="RT_LTR"/>
    <property type="match status" value="1"/>
</dbReference>
<dbReference type="InterPro" id="IPR043128">
    <property type="entry name" value="Rev_trsase/Diguanyl_cyclase"/>
</dbReference>
<evidence type="ECO:0000256" key="8">
    <source>
        <dbReference type="ARBA" id="ARBA00022918"/>
    </source>
</evidence>
<evidence type="ECO:0000256" key="7">
    <source>
        <dbReference type="ARBA" id="ARBA00022801"/>
    </source>
</evidence>
<dbReference type="FunFam" id="3.10.10.10:FF:000007">
    <property type="entry name" value="Retrovirus-related Pol polyprotein from transposon 17.6-like Protein"/>
    <property type="match status" value="1"/>
</dbReference>
<dbReference type="EMBL" id="JASPKY010001164">
    <property type="protein sequence ID" value="KAK9678911.1"/>
    <property type="molecule type" value="Genomic_DNA"/>
</dbReference>
<dbReference type="PANTHER" id="PTHR37984">
    <property type="entry name" value="PROTEIN CBG26694"/>
    <property type="match status" value="1"/>
</dbReference>
<evidence type="ECO:0000256" key="3">
    <source>
        <dbReference type="ARBA" id="ARBA00022679"/>
    </source>
</evidence>
<dbReference type="GO" id="GO:0004519">
    <property type="term" value="F:endonuclease activity"/>
    <property type="evidence" value="ECO:0007669"/>
    <property type="project" value="UniProtKB-KW"/>
</dbReference>
<dbReference type="Proteomes" id="UP001458880">
    <property type="component" value="Unassembled WGS sequence"/>
</dbReference>
<keyword evidence="7" id="KW-0378">Hydrolase</keyword>
<comment type="caution">
    <text evidence="11">The sequence shown here is derived from an EMBL/GenBank/DDBJ whole genome shotgun (WGS) entry which is preliminary data.</text>
</comment>
<dbReference type="Pfam" id="PF17919">
    <property type="entry name" value="RT_RNaseH_2"/>
    <property type="match status" value="1"/>
</dbReference>
<evidence type="ECO:0000256" key="6">
    <source>
        <dbReference type="ARBA" id="ARBA00022759"/>
    </source>
</evidence>
<feature type="domain" description="Reverse transcriptase" evidence="10">
    <location>
        <begin position="149"/>
        <end position="329"/>
    </location>
</feature>
<dbReference type="PANTHER" id="PTHR37984:SF5">
    <property type="entry name" value="PROTEIN NYNRIN-LIKE"/>
    <property type="match status" value="1"/>
</dbReference>
<evidence type="ECO:0000256" key="2">
    <source>
        <dbReference type="ARBA" id="ARBA00022670"/>
    </source>
</evidence>
<dbReference type="Gene3D" id="3.10.10.10">
    <property type="entry name" value="HIV Type 1 Reverse Transcriptase, subunit A, domain 1"/>
    <property type="match status" value="1"/>
</dbReference>
<keyword evidence="6" id="KW-0255">Endonuclease</keyword>
<dbReference type="InterPro" id="IPR000477">
    <property type="entry name" value="RT_dom"/>
</dbReference>
<dbReference type="AlphaFoldDB" id="A0AAW1HR28"/>
<evidence type="ECO:0000256" key="1">
    <source>
        <dbReference type="ARBA" id="ARBA00012493"/>
    </source>
</evidence>
<name>A0AAW1HR28_POPJA</name>
<dbReference type="GO" id="GO:0003964">
    <property type="term" value="F:RNA-directed DNA polymerase activity"/>
    <property type="evidence" value="ECO:0007669"/>
    <property type="project" value="UniProtKB-KW"/>
</dbReference>
<dbReference type="InterPro" id="IPR050951">
    <property type="entry name" value="Retrovirus_Pol_polyprotein"/>
</dbReference>
<dbReference type="InterPro" id="IPR041577">
    <property type="entry name" value="RT_RNaseH_2"/>
</dbReference>
<dbReference type="GO" id="GO:0008233">
    <property type="term" value="F:peptidase activity"/>
    <property type="evidence" value="ECO:0007669"/>
    <property type="project" value="UniProtKB-KW"/>
</dbReference>
<keyword evidence="12" id="KW-1185">Reference proteome</keyword>
<evidence type="ECO:0000313" key="12">
    <source>
        <dbReference type="Proteomes" id="UP001458880"/>
    </source>
</evidence>
<keyword evidence="5" id="KW-0540">Nuclease</keyword>
<evidence type="ECO:0000256" key="9">
    <source>
        <dbReference type="ARBA" id="ARBA00023268"/>
    </source>
</evidence>
<dbReference type="EC" id="2.7.7.49" evidence="1"/>
<proteinExistence type="predicted"/>
<dbReference type="SUPFAM" id="SSF56672">
    <property type="entry name" value="DNA/RNA polymerases"/>
    <property type="match status" value="1"/>
</dbReference>
<reference evidence="11 12" key="1">
    <citation type="journal article" date="2024" name="BMC Genomics">
        <title>De novo assembly and annotation of Popillia japonica's genome with initial clues to its potential as an invasive pest.</title>
        <authorList>
            <person name="Cucini C."/>
            <person name="Boschi S."/>
            <person name="Funari R."/>
            <person name="Cardaioli E."/>
            <person name="Iannotti N."/>
            <person name="Marturano G."/>
            <person name="Paoli F."/>
            <person name="Bruttini M."/>
            <person name="Carapelli A."/>
            <person name="Frati F."/>
            <person name="Nardi F."/>
        </authorList>
    </citation>
    <scope>NUCLEOTIDE SEQUENCE [LARGE SCALE GENOMIC DNA]</scope>
    <source>
        <strain evidence="11">DMR45628</strain>
    </source>
</reference>
<keyword evidence="2" id="KW-0645">Protease</keyword>
<protein>
    <recommendedName>
        <fullName evidence="1">RNA-directed DNA polymerase</fullName>
        <ecNumber evidence="1">2.7.7.49</ecNumber>
    </recommendedName>
</protein>
<keyword evidence="8 11" id="KW-0695">RNA-directed DNA polymerase</keyword>
<evidence type="ECO:0000256" key="4">
    <source>
        <dbReference type="ARBA" id="ARBA00022695"/>
    </source>
</evidence>
<keyword evidence="4" id="KW-0548">Nucleotidyltransferase</keyword>
<organism evidence="11 12">
    <name type="scientific">Popillia japonica</name>
    <name type="common">Japanese beetle</name>
    <dbReference type="NCBI Taxonomy" id="7064"/>
    <lineage>
        <taxon>Eukaryota</taxon>
        <taxon>Metazoa</taxon>
        <taxon>Ecdysozoa</taxon>
        <taxon>Arthropoda</taxon>
        <taxon>Hexapoda</taxon>
        <taxon>Insecta</taxon>
        <taxon>Pterygota</taxon>
        <taxon>Neoptera</taxon>
        <taxon>Endopterygota</taxon>
        <taxon>Coleoptera</taxon>
        <taxon>Polyphaga</taxon>
        <taxon>Scarabaeiformia</taxon>
        <taxon>Scarabaeidae</taxon>
        <taxon>Rutelinae</taxon>
        <taxon>Popillia</taxon>
    </lineage>
</organism>
<accession>A0AAW1HR28</accession>
<gene>
    <name evidence="11" type="ORF">QE152_g40441</name>
</gene>
<dbReference type="FunFam" id="3.30.70.270:FF:000020">
    <property type="entry name" value="Transposon Tf2-6 polyprotein-like Protein"/>
    <property type="match status" value="1"/>
</dbReference>
<dbReference type="InterPro" id="IPR043502">
    <property type="entry name" value="DNA/RNA_pol_sf"/>
</dbReference>
<evidence type="ECO:0000313" key="11">
    <source>
        <dbReference type="EMBL" id="KAK9678911.1"/>
    </source>
</evidence>
<evidence type="ECO:0000256" key="5">
    <source>
        <dbReference type="ARBA" id="ARBA00022722"/>
    </source>
</evidence>
<evidence type="ECO:0000259" key="10">
    <source>
        <dbReference type="PROSITE" id="PS50878"/>
    </source>
</evidence>
<dbReference type="GO" id="GO:0006508">
    <property type="term" value="P:proteolysis"/>
    <property type="evidence" value="ECO:0007669"/>
    <property type="project" value="UniProtKB-KW"/>
</dbReference>
<dbReference type="Gene3D" id="3.30.70.270">
    <property type="match status" value="2"/>
</dbReference>
<sequence>MNSSAVSNCKVANGDSCTVMGTFTVPILLQDKVRIFDILAIPQLPHLIILGADFWREMEIIPDLRSGEWVSASEPEISLLESNSQLSVAQAAALGRLLEEQFRQFKPGLGCTTMVEHTITTTSPPIKSRYYPVSPVIQKHIDEELEEMLKLGVVERSSSGWSSPVFLVKKPTGKYRFCVDYRKLNAVTEKDSYSLPYVSHTLDKLKDAKYLSSIDIKSAYWQIPVAPDSRPYTAFTVPGRGLFQFTRLPFGLHNSPATWQRFIDLVIGYDLEPNVFVYLDDVVIVTDTFEKHLKVLESVLNRLREAGLTLNKDKCRFCHPSLHYLGYVVDHLGLHVDPAKVEAIVNIPPPANVPDVRRFIGMASWYRRFVPNFSSIISPITALLRKNCKFVWSEECQIAFNTLKEKLISAPIMKCPDYDQPFVIQTDASAFGIGAVLTQTHPSEGERVIAYISRSLSKPERNYSTTERECLAVLWAIEKLRPYIEGIHFTVITDHYSLVWLQNLKDPMGRLARMAVKLQQYNFKIVHRRGKDHVVADALSRSVPVIESLATVTSVVSDKWYLDLYKRVEERPISYPQFRITENRIYKYVRVKDHGLQAEDNWKLVVPKEDQLALLQRNHDHPTAGHMGIFKSVLLRMAPSSDKAV</sequence>